<evidence type="ECO:0000313" key="5">
    <source>
        <dbReference type="Proteomes" id="UP000298805"/>
    </source>
</evidence>
<reference evidence="3 4" key="2">
    <citation type="submission" date="2018-11" db="EMBL/GenBank/DDBJ databases">
        <title>Genomic Encyclopedia of Type Strains, Phase IV (KMG-IV): sequencing the most valuable type-strain genomes for metagenomic binning, comparative biology and taxonomic classification.</title>
        <authorList>
            <person name="Goeker M."/>
        </authorList>
    </citation>
    <scope>NUCLEOTIDE SEQUENCE [LARGE SCALE GENOMIC DNA]</scope>
    <source>
        <strain evidence="3 4">DSM 27783</strain>
    </source>
</reference>
<gene>
    <name evidence="2" type="ORF">C6V80_00325</name>
    <name evidence="3" type="ORF">EDC58_1818</name>
</gene>
<reference evidence="2" key="3">
    <citation type="submission" date="2019-06" db="EMBL/GenBank/DDBJ databases">
        <title>A comparative analysis of the Nautiliaceae.</title>
        <authorList>
            <person name="Grosche A."/>
            <person name="Smedile F."/>
            <person name="Vetriani C."/>
        </authorList>
    </citation>
    <scope>NUCLEOTIDE SEQUENCE</scope>
    <source>
        <strain evidence="2">TB6</strain>
    </source>
</reference>
<dbReference type="AlphaFoldDB" id="A0AAJ4RBD4"/>
<dbReference type="RefSeq" id="WP_123353195.1">
    <property type="nucleotide sequence ID" value="NZ_CP027432.2"/>
</dbReference>
<keyword evidence="5" id="KW-1185">Reference proteome</keyword>
<evidence type="ECO:0000313" key="4">
    <source>
        <dbReference type="Proteomes" id="UP000272781"/>
    </source>
</evidence>
<dbReference type="InterPro" id="IPR041397">
    <property type="entry name" value="ThiD2"/>
</dbReference>
<proteinExistence type="predicted"/>
<dbReference type="EMBL" id="CP027432">
    <property type="protein sequence ID" value="QCI27466.1"/>
    <property type="molecule type" value="Genomic_DNA"/>
</dbReference>
<evidence type="ECO:0000313" key="2">
    <source>
        <dbReference type="EMBL" id="QCI27466.1"/>
    </source>
</evidence>
<reference evidence="5" key="1">
    <citation type="submission" date="2018-03" db="EMBL/GenBank/DDBJ databases">
        <title>A comparative analysis of the Nautiliaceae.</title>
        <authorList>
            <person name="Grosche A."/>
            <person name="Smedile F."/>
            <person name="Vetriani C."/>
        </authorList>
    </citation>
    <scope>NUCLEOTIDE SEQUENCE [LARGE SCALE GENOMIC DNA]</scope>
    <source>
        <strain evidence="5">TB6</strain>
    </source>
</reference>
<feature type="domain" description="ThiD2" evidence="1">
    <location>
        <begin position="8"/>
        <end position="124"/>
    </location>
</feature>
<dbReference type="Proteomes" id="UP000298805">
    <property type="component" value="Chromosome"/>
</dbReference>
<dbReference type="EMBL" id="RJVK01000005">
    <property type="protein sequence ID" value="ROR38903.1"/>
    <property type="molecule type" value="Genomic_DNA"/>
</dbReference>
<evidence type="ECO:0000313" key="3">
    <source>
        <dbReference type="EMBL" id="ROR38903.1"/>
    </source>
</evidence>
<dbReference type="Proteomes" id="UP000272781">
    <property type="component" value="Unassembled WGS sequence"/>
</dbReference>
<organism evidence="3 4">
    <name type="scientific">Caminibacter pacificus</name>
    <dbReference type="NCBI Taxonomy" id="1424653"/>
    <lineage>
        <taxon>Bacteria</taxon>
        <taxon>Pseudomonadati</taxon>
        <taxon>Campylobacterota</taxon>
        <taxon>Epsilonproteobacteria</taxon>
        <taxon>Nautiliales</taxon>
        <taxon>Nautiliaceae</taxon>
        <taxon>Caminibacter</taxon>
    </lineage>
</organism>
<name>A0AAJ4RBD4_9BACT</name>
<sequence>MRTNPPLRTIDANFNRFKEGIRVVEDILRYELNSPLAKELKNLRHIKIPNYLEVIKQRDAQNDILKPSTKSEQTRKSLEDIIISNLKRAQESARVLEEVYKLDDIKTSEEFKNARYKLYTLEKEILLLIQNI</sequence>
<evidence type="ECO:0000259" key="1">
    <source>
        <dbReference type="Pfam" id="PF17792"/>
    </source>
</evidence>
<accession>A0AAJ4RBD4</accession>
<protein>
    <submittedName>
        <fullName evidence="3">Thiamine-phosphate pyrophosphorylase</fullName>
    </submittedName>
</protein>
<dbReference type="Pfam" id="PF17792">
    <property type="entry name" value="ThiD2"/>
    <property type="match status" value="1"/>
</dbReference>